<reference evidence="12 13" key="1">
    <citation type="journal article" date="2024" name="Nat. Commun.">
        <title>Phylogenomics reveals the evolutionary origins of lichenization in chlorophyte algae.</title>
        <authorList>
            <person name="Puginier C."/>
            <person name="Libourel C."/>
            <person name="Otte J."/>
            <person name="Skaloud P."/>
            <person name="Haon M."/>
            <person name="Grisel S."/>
            <person name="Petersen M."/>
            <person name="Berrin J.G."/>
            <person name="Delaux P.M."/>
            <person name="Dal Grande F."/>
            <person name="Keller J."/>
        </authorList>
    </citation>
    <scope>NUCLEOTIDE SEQUENCE [LARGE SCALE GENOMIC DNA]</scope>
    <source>
        <strain evidence="12 13">SAG 216-7</strain>
    </source>
</reference>
<feature type="domain" description="ABC transporter" evidence="11">
    <location>
        <begin position="540"/>
        <end position="774"/>
    </location>
</feature>
<evidence type="ECO:0000256" key="10">
    <source>
        <dbReference type="SAM" id="Phobius"/>
    </source>
</evidence>
<feature type="transmembrane region" description="Helical" evidence="10">
    <location>
        <begin position="417"/>
        <end position="438"/>
    </location>
</feature>
<feature type="transmembrane region" description="Helical" evidence="10">
    <location>
        <begin position="277"/>
        <end position="304"/>
    </location>
</feature>
<feature type="transmembrane region" description="Helical" evidence="10">
    <location>
        <begin position="1279"/>
        <end position="1302"/>
    </location>
</feature>
<evidence type="ECO:0000256" key="4">
    <source>
        <dbReference type="ARBA" id="ARBA00022692"/>
    </source>
</evidence>
<dbReference type="PANTHER" id="PTHR19229">
    <property type="entry name" value="ATP-BINDING CASSETTE TRANSPORTER SUBFAMILY A ABCA"/>
    <property type="match status" value="1"/>
</dbReference>
<gene>
    <name evidence="12" type="ORF">WJX75_005179</name>
</gene>
<keyword evidence="5" id="KW-0677">Repeat</keyword>
<organism evidence="12 13">
    <name type="scientific">Coccomyxa subellipsoidea</name>
    <dbReference type="NCBI Taxonomy" id="248742"/>
    <lineage>
        <taxon>Eukaryota</taxon>
        <taxon>Viridiplantae</taxon>
        <taxon>Chlorophyta</taxon>
        <taxon>core chlorophytes</taxon>
        <taxon>Trebouxiophyceae</taxon>
        <taxon>Trebouxiophyceae incertae sedis</taxon>
        <taxon>Coccomyxaceae</taxon>
        <taxon>Coccomyxa</taxon>
    </lineage>
</organism>
<keyword evidence="3" id="KW-0813">Transport</keyword>
<feature type="transmembrane region" description="Helical" evidence="10">
    <location>
        <begin position="1205"/>
        <end position="1232"/>
    </location>
</feature>
<feature type="transmembrane region" description="Helical" evidence="10">
    <location>
        <begin position="458"/>
        <end position="483"/>
    </location>
</feature>
<keyword evidence="4 10" id="KW-0812">Transmembrane</keyword>
<evidence type="ECO:0000256" key="8">
    <source>
        <dbReference type="ARBA" id="ARBA00022989"/>
    </source>
</evidence>
<feature type="transmembrane region" description="Helical" evidence="10">
    <location>
        <begin position="1163"/>
        <end position="1185"/>
    </location>
</feature>
<dbReference type="InterPro" id="IPR013525">
    <property type="entry name" value="ABC2_TM"/>
</dbReference>
<dbReference type="InterPro" id="IPR003593">
    <property type="entry name" value="AAA+_ATPase"/>
</dbReference>
<dbReference type="Pfam" id="PF00005">
    <property type="entry name" value="ABC_tran"/>
    <property type="match status" value="2"/>
</dbReference>
<evidence type="ECO:0000313" key="13">
    <source>
        <dbReference type="Proteomes" id="UP001491310"/>
    </source>
</evidence>
<dbReference type="CDD" id="cd03263">
    <property type="entry name" value="ABC_subfamily_A"/>
    <property type="match status" value="2"/>
</dbReference>
<evidence type="ECO:0000259" key="11">
    <source>
        <dbReference type="PROSITE" id="PS50893"/>
    </source>
</evidence>
<dbReference type="InterPro" id="IPR017871">
    <property type="entry name" value="ABC_transporter-like_CS"/>
</dbReference>
<feature type="transmembrane region" description="Helical" evidence="10">
    <location>
        <begin position="1244"/>
        <end position="1267"/>
    </location>
</feature>
<name>A0ABR2YF27_9CHLO</name>
<evidence type="ECO:0000256" key="6">
    <source>
        <dbReference type="ARBA" id="ARBA00022741"/>
    </source>
</evidence>
<comment type="similarity">
    <text evidence="2">Belongs to the ABC transporter superfamily. ABCA family. CPR flippase (TC 3.A.1.211) subfamily.</text>
</comment>
<proteinExistence type="inferred from homology"/>
<keyword evidence="7" id="KW-0067">ATP-binding</keyword>
<keyword evidence="6" id="KW-0547">Nucleotide-binding</keyword>
<comment type="subcellular location">
    <subcellularLocation>
        <location evidence="1">Membrane</location>
        <topology evidence="1">Multi-pass membrane protein</topology>
    </subcellularLocation>
</comment>
<feature type="transmembrane region" description="Helical" evidence="10">
    <location>
        <begin position="385"/>
        <end position="405"/>
    </location>
</feature>
<protein>
    <recommendedName>
        <fullName evidence="11">ABC transporter domain-containing protein</fullName>
    </recommendedName>
</protein>
<keyword evidence="9 10" id="KW-0472">Membrane</keyword>
<dbReference type="InterPro" id="IPR026082">
    <property type="entry name" value="ABCA"/>
</dbReference>
<dbReference type="Proteomes" id="UP001491310">
    <property type="component" value="Unassembled WGS sequence"/>
</dbReference>
<evidence type="ECO:0000256" key="1">
    <source>
        <dbReference type="ARBA" id="ARBA00004141"/>
    </source>
</evidence>
<keyword evidence="13" id="KW-1185">Reference proteome</keyword>
<feature type="transmembrane region" description="Helical" evidence="10">
    <location>
        <begin position="971"/>
        <end position="990"/>
    </location>
</feature>
<dbReference type="SMART" id="SM00382">
    <property type="entry name" value="AAA"/>
    <property type="match status" value="2"/>
</dbReference>
<keyword evidence="8 10" id="KW-1133">Transmembrane helix</keyword>
<evidence type="ECO:0000256" key="9">
    <source>
        <dbReference type="ARBA" id="ARBA00023136"/>
    </source>
</evidence>
<dbReference type="InterPro" id="IPR027417">
    <property type="entry name" value="P-loop_NTPase"/>
</dbReference>
<dbReference type="Pfam" id="PF12698">
    <property type="entry name" value="ABC2_membrane_3"/>
    <property type="match status" value="2"/>
</dbReference>
<feature type="transmembrane region" description="Helical" evidence="10">
    <location>
        <begin position="1360"/>
        <end position="1381"/>
    </location>
</feature>
<dbReference type="InterPro" id="IPR003439">
    <property type="entry name" value="ABC_transporter-like_ATP-bd"/>
</dbReference>
<dbReference type="SUPFAM" id="SSF52540">
    <property type="entry name" value="P-loop containing nucleoside triphosphate hydrolases"/>
    <property type="match status" value="2"/>
</dbReference>
<comment type="caution">
    <text evidence="12">The sequence shown here is derived from an EMBL/GenBank/DDBJ whole genome shotgun (WGS) entry which is preliminary data.</text>
</comment>
<feature type="domain" description="ABC transporter" evidence="11">
    <location>
        <begin position="1462"/>
        <end position="1699"/>
    </location>
</feature>
<feature type="transmembrane region" description="Helical" evidence="10">
    <location>
        <begin position="358"/>
        <end position="378"/>
    </location>
</feature>
<feature type="transmembrane region" description="Helical" evidence="10">
    <location>
        <begin position="43"/>
        <end position="66"/>
    </location>
</feature>
<evidence type="ECO:0000256" key="7">
    <source>
        <dbReference type="ARBA" id="ARBA00022840"/>
    </source>
</evidence>
<dbReference type="PROSITE" id="PS50893">
    <property type="entry name" value="ABC_TRANSPORTER_2"/>
    <property type="match status" value="2"/>
</dbReference>
<dbReference type="Gene3D" id="3.40.50.300">
    <property type="entry name" value="P-loop containing nucleotide triphosphate hydrolases"/>
    <property type="match status" value="2"/>
</dbReference>
<dbReference type="EMBL" id="JALJOT010000013">
    <property type="protein sequence ID" value="KAK9904133.1"/>
    <property type="molecule type" value="Genomic_DNA"/>
</dbReference>
<evidence type="ECO:0000256" key="2">
    <source>
        <dbReference type="ARBA" id="ARBA00008526"/>
    </source>
</evidence>
<evidence type="ECO:0000313" key="12">
    <source>
        <dbReference type="EMBL" id="KAK9904133.1"/>
    </source>
</evidence>
<dbReference type="PROSITE" id="PS00211">
    <property type="entry name" value="ABC_TRANSPORTER_1"/>
    <property type="match status" value="2"/>
</dbReference>
<evidence type="ECO:0000256" key="5">
    <source>
        <dbReference type="ARBA" id="ARBA00022737"/>
    </source>
</evidence>
<dbReference type="PANTHER" id="PTHR19229:SF36">
    <property type="entry name" value="ATP-BINDING CASSETTE SUB-FAMILY A MEMBER 2"/>
    <property type="match status" value="1"/>
</dbReference>
<sequence length="1805" mass="195306">MPTTEDAPGSSHDDLRRRPSPGRQFLAVLHKNFLLQIRSGRSFFGAGGWVALLLEILTPAAFFLLMCLPKYYFDVKPQPIPVQLFQAVDLDLPNWAIEYKGPAAARGYQALLLFSPNTSEIATAVMRNFARTVACPTDALKKSASSQSFYALFRDTAAPAKANVIGYATEEEALKRAADEPETVDAIITFDNGVNDGDVSYTIRGNHTDLPSTRLTYNEFDLLPDPQYRLYWLFANIQQALDRAILGRSLGAGERPARVDVAVKPYPWPAVTFDPAAIAAAAAFNLLLVFAFLNPTRVAVATVVREKELRLREGMRILGLKDAAYWSAWALTHFATMALSGAFCAAIALYPFPHTDPLLMLALLWLTAAALLSFAYFLSTLFAKARVAGMASAMLYAVAMVPGYIMPTFQPYGGFGWQLACLLPPSAISLFATVLLKLEGSQRGVTWSTIRLNMTSQYPFSAATVLQMLALDILIYGLLTWYLDQVVASGYGQSLPWYFPVMRSYWRPLAASRGAKAVQGQAATEALDGSADGAGGELAVAIRHLCKDFQTTDGAIKRAVNNLTLDVPSHQVIALLGHNGAGKTTAISILTGMLRPTGGDARVYGASILTDMPRIRQSLGVCPQFDILWPEISAREHLALYAAIKGYKGRDAQAVAVAAARDVGLEEKLDSRAEELSGGQRRKLSVAIAFLGDPSIVYLDEPTSGMDPYSRRFTWEVIRRNRAGRATVLTTHSMEEADLLADRIAIMAAGRLVAEGTPLDLKARYGVGYTLTIVKQRAPESDRMSSARSEDGRSSVASMSRVVSTRSLSDLSEGDATLDALIRRHVPQAILVSRGPAELAFRLPKEETTQFPALLRELEDSKADLGVDSYGVEVTTLEEVFLAVSAAAAADAKAGQPRLSASSAKAGAGQKAETAEVAVDVDGLSGGESSRDNGGKGSQAPVALLRGLRLYVQQWRALFVKRVVSAKRDKLAVVIQLLVPIALVLVALWARHATDAFPQEPYLAISRQDCLRDQPALLAATPDVRANLSALAAFTEAYPSDKLQDTGEERLWNGPFFAPAAGTLDGWLLDHWFTGAAQYDALFLQNFSSASEVLASGGKVSYTVLFNTTATHGLPAALNAASNALLRTIQGSESGGIIRVANHPMPTLHNEAAAKFSKVAGDLLLVLCLTMAASVLSASFAVFLVRERESHSKSVQVVAGTPPSAFWGATYAWDLLNFSIPALGIIVCFYCFDLPQFRGERMAAVAALLWLFGAAGLALTYLLSFAFSDEMLALQRINSYTFLVGYLGFLATWILDTVYSLLHRAGVKATDDGLKAGLRAVSPHFALARGIYEVTEAYGEEAGEPNTSPWVWDAAGQHMAWMAIQAAVYLALTLLVESGWLGRMHASTKQLLRHCWRSVNRGRRRAGAGYERLHQEEELGPEGGFVGGSDEERAFGDVFEDEDVRAERIAMQAGARPTEWQVLVAGLEKWYSRGTWQPPLRALRGLWLGVGEGECFGLLGVNGAGKTTAFRLLTGELRPDEGDAFVAGHSVRTQLAAARQQLGYCPQFSALPGALTGREVLWMYARLRGVPSSHIERTVEDLLQRIDLAEYADRVCETYSGGNKRKLSVAVALVGGPAVVLLDEPSTGMDPGAKRFLWDLIQKQVVDQGHTVLLTSHSMEECEALCSRIGILAAGRLRCLGAVQHLKNRFGAGYLLTMRLGRQRSAMATTGGAGPSLQQQDAAAVAWVQRAAPAVQLQPSGRTPGTLCFSIAQQDLDLPSLFASMEAARAELGMEEYSISQTTLEHVFVALAEVGTQQESSDNMQ</sequence>
<feature type="transmembrane region" description="Helical" evidence="10">
    <location>
        <begin position="325"/>
        <end position="352"/>
    </location>
</feature>
<accession>A0ABR2YF27</accession>
<evidence type="ECO:0000256" key="3">
    <source>
        <dbReference type="ARBA" id="ARBA00022448"/>
    </source>
</evidence>